<dbReference type="Proteomes" id="UP001141629">
    <property type="component" value="Unassembled WGS sequence"/>
</dbReference>
<feature type="signal peptide" evidence="2">
    <location>
        <begin position="1"/>
        <end position="20"/>
    </location>
</feature>
<evidence type="ECO:0000313" key="4">
    <source>
        <dbReference type="Proteomes" id="UP001141629"/>
    </source>
</evidence>
<evidence type="ECO:0008006" key="5">
    <source>
        <dbReference type="Google" id="ProtNLM"/>
    </source>
</evidence>
<sequence length="249" mass="26796">MVLLVIAVASVSFGATVASAGHPSGLVYSVLFAVVMALVAAFGVASRDRRRPLTHAIRTTSVGGLPATEICSSPRQFALLVALMTTLAGTCVIGAVHLFLRQGMSVVSGLLAVVGLVLASLPVSALLGRIRRGRVALTERGVTQRGWSFESALAWTEIAGVKAAFNGHPVILLIGYANAEWSRSYTTRLWRIDRLPPVPMIEVDCRRFDVDHRALYDYLTCYAQNDDLRSELGYTAAVVRAERTRPAST</sequence>
<organism evidence="3 4">
    <name type="scientific">Mycobacterium yunnanensis</name>
    <dbReference type="NCBI Taxonomy" id="368477"/>
    <lineage>
        <taxon>Bacteria</taxon>
        <taxon>Bacillati</taxon>
        <taxon>Actinomycetota</taxon>
        <taxon>Actinomycetes</taxon>
        <taxon>Mycobacteriales</taxon>
        <taxon>Mycobacteriaceae</taxon>
        <taxon>Mycobacterium</taxon>
    </lineage>
</organism>
<keyword evidence="1" id="KW-0812">Transmembrane</keyword>
<gene>
    <name evidence="3" type="ORF">H7K45_02690</name>
</gene>
<name>A0A9X3C056_9MYCO</name>
<keyword evidence="1" id="KW-1133">Transmembrane helix</keyword>
<accession>A0A9X3C056</accession>
<feature type="chain" id="PRO_5040950664" description="PH domain-containing protein" evidence="2">
    <location>
        <begin position="21"/>
        <end position="249"/>
    </location>
</feature>
<feature type="transmembrane region" description="Helical" evidence="1">
    <location>
        <begin position="77"/>
        <end position="100"/>
    </location>
</feature>
<comment type="caution">
    <text evidence="3">The sequence shown here is derived from an EMBL/GenBank/DDBJ whole genome shotgun (WGS) entry which is preliminary data.</text>
</comment>
<protein>
    <recommendedName>
        <fullName evidence="5">PH domain-containing protein</fullName>
    </recommendedName>
</protein>
<evidence type="ECO:0000256" key="1">
    <source>
        <dbReference type="SAM" id="Phobius"/>
    </source>
</evidence>
<proteinExistence type="predicted"/>
<evidence type="ECO:0000256" key="2">
    <source>
        <dbReference type="SAM" id="SignalP"/>
    </source>
</evidence>
<keyword evidence="1" id="KW-0472">Membrane</keyword>
<keyword evidence="2" id="KW-0732">Signal</keyword>
<feature type="transmembrane region" description="Helical" evidence="1">
    <location>
        <begin position="106"/>
        <end position="127"/>
    </location>
</feature>
<dbReference type="AlphaFoldDB" id="A0A9X3C056"/>
<dbReference type="RefSeq" id="WP_263994187.1">
    <property type="nucleotide sequence ID" value="NZ_JACKVK010000001.1"/>
</dbReference>
<evidence type="ECO:0000313" key="3">
    <source>
        <dbReference type="EMBL" id="MCV7419436.1"/>
    </source>
</evidence>
<reference evidence="3" key="2">
    <citation type="journal article" date="2022" name="BMC Genomics">
        <title>Comparative genome analysis of mycobacteria focusing on tRNA and non-coding RNA.</title>
        <authorList>
            <person name="Behra P.R.K."/>
            <person name="Pettersson B.M.F."/>
            <person name="Ramesh M."/>
            <person name="Das S."/>
            <person name="Dasgupta S."/>
            <person name="Kirsebom L.A."/>
        </authorList>
    </citation>
    <scope>NUCLEOTIDE SEQUENCE</scope>
    <source>
        <strain evidence="3">DSM 44838</strain>
    </source>
</reference>
<reference evidence="3" key="1">
    <citation type="submission" date="2020-07" db="EMBL/GenBank/DDBJ databases">
        <authorList>
            <person name="Pettersson B.M.F."/>
            <person name="Behra P.R.K."/>
            <person name="Ramesh M."/>
            <person name="Das S."/>
            <person name="Dasgupta S."/>
            <person name="Kirsebom L.A."/>
        </authorList>
    </citation>
    <scope>NUCLEOTIDE SEQUENCE</scope>
    <source>
        <strain evidence="3">DSM 44838</strain>
    </source>
</reference>
<keyword evidence="4" id="KW-1185">Reference proteome</keyword>
<feature type="transmembrane region" description="Helical" evidence="1">
    <location>
        <begin position="24"/>
        <end position="45"/>
    </location>
</feature>
<dbReference type="EMBL" id="JACKVK010000001">
    <property type="protein sequence ID" value="MCV7419436.1"/>
    <property type="molecule type" value="Genomic_DNA"/>
</dbReference>